<evidence type="ECO:0008006" key="3">
    <source>
        <dbReference type="Google" id="ProtNLM"/>
    </source>
</evidence>
<dbReference type="EnsemblFungi" id="FOXG_09197T0">
    <property type="protein sequence ID" value="FOXG_09197P0"/>
    <property type="gene ID" value="FOXG_09197"/>
</dbReference>
<dbReference type="Proteomes" id="UP000002489">
    <property type="component" value="Unassembled WGS sequence"/>
</dbReference>
<reference evidence="1" key="2">
    <citation type="submission" date="2025-08" db="UniProtKB">
        <authorList>
            <consortium name="EnsemblFungi"/>
        </authorList>
    </citation>
    <scope>IDENTIFICATION</scope>
    <source>
        <strain evidence="1">4287 / CBS 123668 / FGSC 9935 / NRRL 34936</strain>
    </source>
</reference>
<accession>A0A0D2XYX5</accession>
<sequence length="422" mass="48519">MGAQVSSIVIASQDRSPSPFYMIMDFTLSSFGPHEAVILLSIITSLALLGYKLNDIIQSRKSFRYKSKLPPVSSNYQPSDYKTPIPEPYPNWSIDKTKPLPYRAFRYGPNYQVTMGLRTCPVEEWIELDNHYPKYHADKAARIKERGTKCVDTHPDAYPAAIELLQELADYLPARYPSLFERTAVGIKNKWSGEDFNIIERPLAEDPMAICARLIQDDLAIMVERPDGQYYLLAGAILLAGFWRLSDKYGMSLSEIHTSGDVPHFKEKLETGMCKFFKRLRPETVYNRNNYFLQVDDSLAWSWSIGSEDAPSVSWSTAEKDKAIEHHMFRSERQSLRRLPKTGGVVFTIRTYFHPVTEIAQEDHVPGRLASAVRSWDDKVANYKGKQKYGEVLLEYLDREHEKQLARGLDVEKEGEIRKYPW</sequence>
<evidence type="ECO:0000313" key="1">
    <source>
        <dbReference type="EnsemblFungi" id="FOXG_09197P0"/>
    </source>
</evidence>
<dbReference type="STRING" id="426428.A0A0D2XYX5"/>
<organism evidence="1 2">
    <name type="scientific">Fusarium oxysporum (strain Fo5176)</name>
    <name type="common">Fusarium vascular wilt</name>
    <dbReference type="NCBI Taxonomy" id="660025"/>
    <lineage>
        <taxon>Eukaryota</taxon>
        <taxon>Fungi</taxon>
        <taxon>Dikarya</taxon>
        <taxon>Ascomycota</taxon>
        <taxon>Pezizomycotina</taxon>
        <taxon>Sordariomycetes</taxon>
        <taxon>Hypocreomycetidae</taxon>
        <taxon>Hypocreales</taxon>
        <taxon>Nectriaceae</taxon>
        <taxon>Fusarium</taxon>
        <taxon>Fusarium oxysporum species complex</taxon>
    </lineage>
</organism>
<dbReference type="Pfam" id="PF11927">
    <property type="entry name" value="HODM_asu-like"/>
    <property type="match status" value="1"/>
</dbReference>
<proteinExistence type="predicted"/>
<dbReference type="InterPro" id="IPR021848">
    <property type="entry name" value="HODM_asu-like"/>
</dbReference>
<evidence type="ECO:0000313" key="2">
    <source>
        <dbReference type="Proteomes" id="UP000002489"/>
    </source>
</evidence>
<reference evidence="2" key="1">
    <citation type="journal article" date="2012" name="Mol. Plant Microbe Interact.">
        <title>A highly conserved effector in Fusarium oxysporum is required for full virulence on Arabidopsis.</title>
        <authorList>
            <person name="Thatcher L.F."/>
            <person name="Gardiner D.M."/>
            <person name="Kazan K."/>
            <person name="Manners J."/>
        </authorList>
    </citation>
    <scope>NUCLEOTIDE SEQUENCE [LARGE SCALE GENOMIC DNA]</scope>
    <source>
        <strain evidence="2">Fo5176</strain>
    </source>
</reference>
<dbReference type="AlphaFoldDB" id="A0A0D2XYX5"/>
<name>A0A0D2XYX5_FUSOF</name>
<protein>
    <recommendedName>
        <fullName evidence="3">Alpha-1,2-mannosyltransferase</fullName>
    </recommendedName>
</protein>